<evidence type="ECO:0000313" key="2">
    <source>
        <dbReference type="Proteomes" id="UP000546200"/>
    </source>
</evidence>
<gene>
    <name evidence="1" type="ORF">FHS94_001258</name>
</gene>
<accession>A0A7W9EV70</accession>
<keyword evidence="2" id="KW-1185">Reference proteome</keyword>
<reference evidence="1 2" key="1">
    <citation type="submission" date="2020-08" db="EMBL/GenBank/DDBJ databases">
        <title>Genomic Encyclopedia of Type Strains, Phase IV (KMG-IV): sequencing the most valuable type-strain genomes for metagenomic binning, comparative biology and taxonomic classification.</title>
        <authorList>
            <person name="Goeker M."/>
        </authorList>
    </citation>
    <scope>NUCLEOTIDE SEQUENCE [LARGE SCALE GENOMIC DNA]</scope>
    <source>
        <strain evidence="1 2">DSM 100044</strain>
    </source>
</reference>
<dbReference type="InterPro" id="IPR027599">
    <property type="entry name" value="PqqD-rel_X"/>
</dbReference>
<dbReference type="AlphaFoldDB" id="A0A7W9EV70"/>
<proteinExistence type="predicted"/>
<sequence>MIYRAPPADALLAEPIDAFTAVYHRPSGQTHLLVEPAPEILDALGRDGLTLAKLRAALAERYDLTEADDLAERLEELVAAGLVSAA</sequence>
<evidence type="ECO:0000313" key="1">
    <source>
        <dbReference type="EMBL" id="MBB5714427.1"/>
    </source>
</evidence>
<dbReference type="Proteomes" id="UP000546200">
    <property type="component" value="Unassembled WGS sequence"/>
</dbReference>
<dbReference type="EMBL" id="JACIJK010000003">
    <property type="protein sequence ID" value="MBB5714427.1"/>
    <property type="molecule type" value="Genomic_DNA"/>
</dbReference>
<comment type="caution">
    <text evidence="1">The sequence shown here is derived from an EMBL/GenBank/DDBJ whole genome shotgun (WGS) entry which is preliminary data.</text>
</comment>
<name>A0A7W9EV70_9SPHN</name>
<protein>
    <submittedName>
        <fullName evidence="1">PqqD family protein of HPr-rel-A system</fullName>
    </submittedName>
</protein>
<dbReference type="NCBIfam" id="TIGR04353">
    <property type="entry name" value="PqqD_rel_X"/>
    <property type="match status" value="1"/>
</dbReference>
<organism evidence="1 2">
    <name type="scientific">Sphingomonas aerophila</name>
    <dbReference type="NCBI Taxonomy" id="1344948"/>
    <lineage>
        <taxon>Bacteria</taxon>
        <taxon>Pseudomonadati</taxon>
        <taxon>Pseudomonadota</taxon>
        <taxon>Alphaproteobacteria</taxon>
        <taxon>Sphingomonadales</taxon>
        <taxon>Sphingomonadaceae</taxon>
        <taxon>Sphingomonas</taxon>
    </lineage>
</organism>
<dbReference type="RefSeq" id="WP_184055706.1">
    <property type="nucleotide sequence ID" value="NZ_JACIJK010000003.1"/>
</dbReference>